<keyword evidence="8" id="KW-0732">Signal</keyword>
<feature type="chain" id="PRO_5022161174" evidence="8">
    <location>
        <begin position="21"/>
        <end position="1058"/>
    </location>
</feature>
<comment type="caution">
    <text evidence="10">The sequence shown here is derived from an EMBL/GenBank/DDBJ whole genome shotgun (WGS) entry which is preliminary data.</text>
</comment>
<keyword evidence="5 7" id="KW-0472">Membrane</keyword>
<dbReference type="InterPro" id="IPR012910">
    <property type="entry name" value="Plug_dom"/>
</dbReference>
<evidence type="ECO:0000256" key="8">
    <source>
        <dbReference type="SAM" id="SignalP"/>
    </source>
</evidence>
<keyword evidence="11" id="KW-1185">Reference proteome</keyword>
<dbReference type="InterPro" id="IPR008969">
    <property type="entry name" value="CarboxyPept-like_regulatory"/>
</dbReference>
<proteinExistence type="inferred from homology"/>
<evidence type="ECO:0000313" key="11">
    <source>
        <dbReference type="Proteomes" id="UP000321436"/>
    </source>
</evidence>
<evidence type="ECO:0000256" key="5">
    <source>
        <dbReference type="ARBA" id="ARBA00023136"/>
    </source>
</evidence>
<feature type="signal peptide" evidence="8">
    <location>
        <begin position="1"/>
        <end position="20"/>
    </location>
</feature>
<dbReference type="InterPro" id="IPR037066">
    <property type="entry name" value="Plug_dom_sf"/>
</dbReference>
<dbReference type="Gene3D" id="2.40.170.20">
    <property type="entry name" value="TonB-dependent receptor, beta-barrel domain"/>
    <property type="match status" value="1"/>
</dbReference>
<gene>
    <name evidence="10" type="ORF">CCY01nite_04120</name>
</gene>
<name>A0A512REN5_9BACT</name>
<feature type="domain" description="TonB-dependent receptor plug" evidence="9">
    <location>
        <begin position="115"/>
        <end position="218"/>
    </location>
</feature>
<keyword evidence="4 7" id="KW-0812">Transmembrane</keyword>
<accession>A0A512REN5</accession>
<evidence type="ECO:0000256" key="6">
    <source>
        <dbReference type="ARBA" id="ARBA00023237"/>
    </source>
</evidence>
<comment type="subcellular location">
    <subcellularLocation>
        <location evidence="1 7">Cell outer membrane</location>
        <topology evidence="1 7">Multi-pass membrane protein</topology>
    </subcellularLocation>
</comment>
<keyword evidence="3 7" id="KW-1134">Transmembrane beta strand</keyword>
<dbReference type="Proteomes" id="UP000321436">
    <property type="component" value="Unassembled WGS sequence"/>
</dbReference>
<protein>
    <submittedName>
        <fullName evidence="10">SusC/RagA family TonB-linked outer membrane protein</fullName>
    </submittedName>
</protein>
<dbReference type="NCBIfam" id="TIGR04056">
    <property type="entry name" value="OMP_RagA_SusC"/>
    <property type="match status" value="1"/>
</dbReference>
<keyword evidence="2 7" id="KW-0813">Transport</keyword>
<dbReference type="SUPFAM" id="SSF49464">
    <property type="entry name" value="Carboxypeptidase regulatory domain-like"/>
    <property type="match status" value="1"/>
</dbReference>
<organism evidence="10 11">
    <name type="scientific">Chitinophaga cymbidii</name>
    <dbReference type="NCBI Taxonomy" id="1096750"/>
    <lineage>
        <taxon>Bacteria</taxon>
        <taxon>Pseudomonadati</taxon>
        <taxon>Bacteroidota</taxon>
        <taxon>Chitinophagia</taxon>
        <taxon>Chitinophagales</taxon>
        <taxon>Chitinophagaceae</taxon>
        <taxon>Chitinophaga</taxon>
    </lineage>
</organism>
<dbReference type="InterPro" id="IPR023996">
    <property type="entry name" value="TonB-dep_OMP_SusC/RagA"/>
</dbReference>
<evidence type="ECO:0000256" key="2">
    <source>
        <dbReference type="ARBA" id="ARBA00022448"/>
    </source>
</evidence>
<evidence type="ECO:0000313" key="10">
    <source>
        <dbReference type="EMBL" id="GEP94152.1"/>
    </source>
</evidence>
<dbReference type="Pfam" id="PF07715">
    <property type="entry name" value="Plug"/>
    <property type="match status" value="1"/>
</dbReference>
<dbReference type="Gene3D" id="2.170.130.10">
    <property type="entry name" value="TonB-dependent receptor, plug domain"/>
    <property type="match status" value="1"/>
</dbReference>
<dbReference type="GO" id="GO:0009279">
    <property type="term" value="C:cell outer membrane"/>
    <property type="evidence" value="ECO:0007669"/>
    <property type="project" value="UniProtKB-SubCell"/>
</dbReference>
<evidence type="ECO:0000259" key="9">
    <source>
        <dbReference type="Pfam" id="PF07715"/>
    </source>
</evidence>
<evidence type="ECO:0000256" key="4">
    <source>
        <dbReference type="ARBA" id="ARBA00022692"/>
    </source>
</evidence>
<dbReference type="PROSITE" id="PS52016">
    <property type="entry name" value="TONB_DEPENDENT_REC_3"/>
    <property type="match status" value="1"/>
</dbReference>
<evidence type="ECO:0000256" key="1">
    <source>
        <dbReference type="ARBA" id="ARBA00004571"/>
    </source>
</evidence>
<reference evidence="10 11" key="1">
    <citation type="submission" date="2019-07" db="EMBL/GenBank/DDBJ databases">
        <title>Whole genome shotgun sequence of Chitinophaga cymbidii NBRC 109752.</title>
        <authorList>
            <person name="Hosoyama A."/>
            <person name="Uohara A."/>
            <person name="Ohji S."/>
            <person name="Ichikawa N."/>
        </authorList>
    </citation>
    <scope>NUCLEOTIDE SEQUENCE [LARGE SCALE GENOMIC DNA]</scope>
    <source>
        <strain evidence="10 11">NBRC 109752</strain>
    </source>
</reference>
<dbReference type="OrthoDB" id="9768177at2"/>
<dbReference type="SUPFAM" id="SSF56935">
    <property type="entry name" value="Porins"/>
    <property type="match status" value="1"/>
</dbReference>
<comment type="similarity">
    <text evidence="7">Belongs to the TonB-dependent receptor family.</text>
</comment>
<dbReference type="Pfam" id="PF13715">
    <property type="entry name" value="CarbopepD_reg_2"/>
    <property type="match status" value="1"/>
</dbReference>
<dbReference type="AlphaFoldDB" id="A0A512REN5"/>
<evidence type="ECO:0000256" key="3">
    <source>
        <dbReference type="ARBA" id="ARBA00022452"/>
    </source>
</evidence>
<keyword evidence="6 7" id="KW-0998">Cell outer membrane</keyword>
<dbReference type="InterPro" id="IPR036942">
    <property type="entry name" value="Beta-barrel_TonB_sf"/>
</dbReference>
<evidence type="ECO:0000256" key="7">
    <source>
        <dbReference type="PROSITE-ProRule" id="PRU01360"/>
    </source>
</evidence>
<dbReference type="RefSeq" id="WP_146857642.1">
    <property type="nucleotide sequence ID" value="NZ_BKAU01000001.1"/>
</dbReference>
<dbReference type="EMBL" id="BKAU01000001">
    <property type="protein sequence ID" value="GEP94152.1"/>
    <property type="molecule type" value="Genomic_DNA"/>
</dbReference>
<sequence>MKKALLFFTMLMVSVSLAFAQQRRVTGKVVGDDGSPVAFATIQIKGTTSGTTADQNGNFSLPVSGDDVILIIRSVGFLQQEIPVGSQTSFNVTLASDAQSLQEVVVTALGVNRAKKSLGYAVQEIKSDKITQTKQVDLNTAIAGKVAGVQLRGGSGAKFGTTQIRLRGVNNLTGGNPIYVVDGVITPVSSINPDDVASLTVLKGPAATALYGQRASEGAVVISTKKSGGSGIGVTLNHTTTFERVYVLPEYQNEYGGGSSQEWNVFEYNPALHNPVLEVLDGARYYNYEVDESWGPKLDGTMHAPWYAWDPTVGADFGKLKPFVAQKNNVRDYFETGVANNTTVAFSKNGDGYSNRFSFTNLTRTGVIPNSKQQKNWVTYTGSVDLTQNLTVSTNVNYVYEYGFNIPREGYGTQTAGSFNQWFHRNIETDKLKEYYKRSDGSFRSWNITSPTNVTPKYWDNPYTEAYENVRNNYEQTVFGHLTLAYSFLNGFKASVIGRGTFVNFNGDNRVASFTLNPASFSTNEDKRTETSYLASLEYDRTFNDISFRAGVFGEINKRKRYLVTAATAGGFIVPNVYNVSNSLNEKVATNFMSNRQTNSLFGYASAGFRDMLFLDVSIRNDISSTLPDNNNSYVYGGVSGAFVFTELFSNRNVLSFGKLRASVARLGSDVDPYNVYETFPLGTNFPKSVGSATVTYARQNVPDTRPNDNLKPALSTSYEIGTELQFFNNRARVDVNYFFRRNIDQIVNISLPNSSGYSGQVINAGEMTNKGWEFSIGATPVKTEDFNWDIDVNFAFFKNKVVSLYGDINNLQVALDGSALSFGFVGSPRVSLNAMKGQSYGLIIGGGFQRDSATQKILVDDDGYPLMTNTKELGYVTPDVTGGISSGITYKNFFLNFATDFQIGGRFVSISKMFNAGSGLGIETVGNNDKGNPKRDPVDEGGGIRLDAINANTGKPNEVYADTKDLYESYLFSLWENWTYDATYVKLRELSIGYTLPSRIFQRTPIKGLSVSVIGQNLWLIYTKAKGFDPSELETSWLEGGQLPGTRSIGFNVKVNF</sequence>
<dbReference type="Gene3D" id="2.60.40.1120">
    <property type="entry name" value="Carboxypeptidase-like, regulatory domain"/>
    <property type="match status" value="1"/>
</dbReference>
<dbReference type="InterPro" id="IPR039426">
    <property type="entry name" value="TonB-dep_rcpt-like"/>
</dbReference>